<reference evidence="6 7" key="1">
    <citation type="submission" date="2023-07" db="EMBL/GenBank/DDBJ databases">
        <title>Genomic Encyclopedia of Type Strains, Phase IV (KMG-IV): sequencing the most valuable type-strain genomes for metagenomic binning, comparative biology and taxonomic classification.</title>
        <authorList>
            <person name="Goeker M."/>
        </authorList>
    </citation>
    <scope>NUCLEOTIDE SEQUENCE [LARGE SCALE GENOMIC DNA]</scope>
    <source>
        <strain evidence="6 7">DSM 12751</strain>
    </source>
</reference>
<proteinExistence type="predicted"/>
<dbReference type="CDD" id="cd06171">
    <property type="entry name" value="Sigma70_r4"/>
    <property type="match status" value="1"/>
</dbReference>
<dbReference type="NCBIfam" id="NF005413">
    <property type="entry name" value="PRK06986.1"/>
    <property type="match status" value="1"/>
</dbReference>
<evidence type="ECO:0000256" key="2">
    <source>
        <dbReference type="ARBA" id="ARBA00023082"/>
    </source>
</evidence>
<dbReference type="InterPro" id="IPR007630">
    <property type="entry name" value="RNA_pol_sigma70_r4"/>
</dbReference>
<dbReference type="PRINTS" id="PR00046">
    <property type="entry name" value="SIGMA70FCT"/>
</dbReference>
<protein>
    <submittedName>
        <fullName evidence="6">RNA polymerase sigma factor for flagellar operon FliA</fullName>
    </submittedName>
</protein>
<keyword evidence="4" id="KW-0804">Transcription</keyword>
<dbReference type="InterPro" id="IPR012845">
    <property type="entry name" value="RNA_pol_sigma_FliA_WhiG"/>
</dbReference>
<dbReference type="NCBIfam" id="TIGR02937">
    <property type="entry name" value="sigma70-ECF"/>
    <property type="match status" value="1"/>
</dbReference>
<dbReference type="SUPFAM" id="SSF88946">
    <property type="entry name" value="Sigma2 domain of RNA polymerase sigma factors"/>
    <property type="match status" value="1"/>
</dbReference>
<dbReference type="InterPro" id="IPR013325">
    <property type="entry name" value="RNA_pol_sigma_r2"/>
</dbReference>
<keyword evidence="7" id="KW-1185">Reference proteome</keyword>
<evidence type="ECO:0000256" key="3">
    <source>
        <dbReference type="ARBA" id="ARBA00023125"/>
    </source>
</evidence>
<dbReference type="InterPro" id="IPR007624">
    <property type="entry name" value="RNA_pol_sigma70_r3"/>
</dbReference>
<dbReference type="SUPFAM" id="SSF88659">
    <property type="entry name" value="Sigma3 and sigma4 domains of RNA polymerase sigma factors"/>
    <property type="match status" value="2"/>
</dbReference>
<keyword evidence="3" id="KW-0238">DNA-binding</keyword>
<dbReference type="RefSeq" id="WP_307390680.1">
    <property type="nucleotide sequence ID" value="NZ_BAAADK010000018.1"/>
</dbReference>
<keyword evidence="6" id="KW-0969">Cilium</keyword>
<dbReference type="InterPro" id="IPR014284">
    <property type="entry name" value="RNA_pol_sigma-70_dom"/>
</dbReference>
<feature type="domain" description="RNA polymerase sigma-70" evidence="5">
    <location>
        <begin position="222"/>
        <end position="248"/>
    </location>
</feature>
<organism evidence="6 7">
    <name type="scientific">Caldalkalibacillus horti</name>
    <dbReference type="NCBI Taxonomy" id="77523"/>
    <lineage>
        <taxon>Bacteria</taxon>
        <taxon>Bacillati</taxon>
        <taxon>Bacillota</taxon>
        <taxon>Bacilli</taxon>
        <taxon>Bacillales</taxon>
        <taxon>Bacillaceae</taxon>
        <taxon>Caldalkalibacillus</taxon>
    </lineage>
</organism>
<evidence type="ECO:0000256" key="1">
    <source>
        <dbReference type="ARBA" id="ARBA00023015"/>
    </source>
</evidence>
<dbReference type="InterPro" id="IPR007627">
    <property type="entry name" value="RNA_pol_sigma70_r2"/>
</dbReference>
<name>A0ABT9VUY0_9BACI</name>
<evidence type="ECO:0000256" key="4">
    <source>
        <dbReference type="ARBA" id="ARBA00023163"/>
    </source>
</evidence>
<comment type="caution">
    <text evidence="6">The sequence shown here is derived from an EMBL/GenBank/DDBJ whole genome shotgun (WGS) entry which is preliminary data.</text>
</comment>
<keyword evidence="6" id="KW-0282">Flagellum</keyword>
<dbReference type="Pfam" id="PF04539">
    <property type="entry name" value="Sigma70_r3"/>
    <property type="match status" value="1"/>
</dbReference>
<keyword evidence="6" id="KW-0966">Cell projection</keyword>
<dbReference type="PANTHER" id="PTHR30385">
    <property type="entry name" value="SIGMA FACTOR F FLAGELLAR"/>
    <property type="match status" value="1"/>
</dbReference>
<dbReference type="InterPro" id="IPR013324">
    <property type="entry name" value="RNA_pol_sigma_r3/r4-like"/>
</dbReference>
<evidence type="ECO:0000313" key="6">
    <source>
        <dbReference type="EMBL" id="MDQ0164689.1"/>
    </source>
</evidence>
<dbReference type="PIRSF" id="PIRSF000770">
    <property type="entry name" value="RNA_pol_sigma-SigE/K"/>
    <property type="match status" value="1"/>
</dbReference>
<gene>
    <name evidence="6" type="ORF">J2S11_000589</name>
</gene>
<keyword evidence="1" id="KW-0805">Transcription regulation</keyword>
<dbReference type="EMBL" id="JAUSTY010000002">
    <property type="protein sequence ID" value="MDQ0164689.1"/>
    <property type="molecule type" value="Genomic_DNA"/>
</dbReference>
<evidence type="ECO:0000259" key="5">
    <source>
        <dbReference type="PROSITE" id="PS00716"/>
    </source>
</evidence>
<dbReference type="Proteomes" id="UP001235840">
    <property type="component" value="Unassembled WGS sequence"/>
</dbReference>
<dbReference type="Gene3D" id="1.20.140.160">
    <property type="match status" value="1"/>
</dbReference>
<dbReference type="Pfam" id="PF04545">
    <property type="entry name" value="Sigma70_r4"/>
    <property type="match status" value="1"/>
</dbReference>
<dbReference type="Pfam" id="PF04542">
    <property type="entry name" value="Sigma70_r2"/>
    <property type="match status" value="1"/>
</dbReference>
<dbReference type="Gene3D" id="1.10.1740.10">
    <property type="match status" value="1"/>
</dbReference>
<evidence type="ECO:0000313" key="7">
    <source>
        <dbReference type="Proteomes" id="UP001235840"/>
    </source>
</evidence>
<dbReference type="PANTHER" id="PTHR30385:SF7">
    <property type="entry name" value="RNA POLYMERASE SIGMA FACTOR FLIA"/>
    <property type="match status" value="1"/>
</dbReference>
<accession>A0ABT9VUY0</accession>
<dbReference type="InterPro" id="IPR000943">
    <property type="entry name" value="RNA_pol_sigma70"/>
</dbReference>
<dbReference type="PROSITE" id="PS00716">
    <property type="entry name" value="SIGMA70_2"/>
    <property type="match status" value="1"/>
</dbReference>
<sequence length="262" mass="30748">MSLKKFSQEDYDNWRMWREDRDPEAGNRIVSKYLPLVEYVVHRLAISLPHSVHRDDLMSFGFNGLLDAIKKFDLDRGLQFETYASWRIRGAVIDGLRQSDWLPRSVRERARKIEEAYAILEQEKMRSVSDKEVAQFLDMTEEEVNQTIVETSLSTLGSIDEPIYDEENHQTERVNMILNERAELPEAHIHKQFIKDTLAQVINRLPEKEKIVISLFYFEELNLTEIADVLGLSTSRISQLHSKAMLRLKASMTRYEEMIRTI</sequence>
<dbReference type="NCBIfam" id="TIGR02479">
    <property type="entry name" value="FliA_WhiG"/>
    <property type="match status" value="1"/>
</dbReference>
<keyword evidence="2" id="KW-0731">Sigma factor</keyword>